<dbReference type="Gene3D" id="6.10.300.40">
    <property type="match status" value="1"/>
</dbReference>
<comment type="caution">
    <text evidence="8">The sequence shown here is derived from an EMBL/GenBank/DDBJ whole genome shotgun (WGS) entry which is preliminary data.</text>
</comment>
<organism evidence="8 9">
    <name type="scientific">Rhynchophorus ferrugineus</name>
    <name type="common">Red palm weevil</name>
    <name type="synonym">Curculio ferrugineus</name>
    <dbReference type="NCBI Taxonomy" id="354439"/>
    <lineage>
        <taxon>Eukaryota</taxon>
        <taxon>Metazoa</taxon>
        <taxon>Ecdysozoa</taxon>
        <taxon>Arthropoda</taxon>
        <taxon>Hexapoda</taxon>
        <taxon>Insecta</taxon>
        <taxon>Pterygota</taxon>
        <taxon>Neoptera</taxon>
        <taxon>Endopterygota</taxon>
        <taxon>Coleoptera</taxon>
        <taxon>Polyphaga</taxon>
        <taxon>Cucujiformia</taxon>
        <taxon>Curculionidae</taxon>
        <taxon>Dryophthorinae</taxon>
        <taxon>Rhynchophorus</taxon>
    </lineage>
</organism>
<evidence type="ECO:0000313" key="8">
    <source>
        <dbReference type="EMBL" id="KAF7274297.1"/>
    </source>
</evidence>
<name>A0A834I806_RHYFE</name>
<dbReference type="AlphaFoldDB" id="A0A834I806"/>
<protein>
    <recommendedName>
        <fullName evidence="2">26S proteasome non-ATPase regulatory subunit 4</fullName>
    </recommendedName>
    <alternativeName>
        <fullName evidence="5">26S proteasome regulatory subunit RPN10</fullName>
    </alternativeName>
</protein>
<dbReference type="CDD" id="cd22297">
    <property type="entry name" value="PSMD4_RAZUL"/>
    <property type="match status" value="1"/>
</dbReference>
<dbReference type="GO" id="GO:0005634">
    <property type="term" value="C:nucleus"/>
    <property type="evidence" value="ECO:0007669"/>
    <property type="project" value="TreeGrafter"/>
</dbReference>
<keyword evidence="4" id="KW-0647">Proteasome</keyword>
<feature type="region of interest" description="Disordered" evidence="6">
    <location>
        <begin position="206"/>
        <end position="240"/>
    </location>
</feature>
<evidence type="ECO:0000313" key="9">
    <source>
        <dbReference type="Proteomes" id="UP000625711"/>
    </source>
</evidence>
<dbReference type="Proteomes" id="UP000625711">
    <property type="component" value="Unassembled WGS sequence"/>
</dbReference>
<dbReference type="GO" id="GO:0043161">
    <property type="term" value="P:proteasome-mediated ubiquitin-dependent protein catabolic process"/>
    <property type="evidence" value="ECO:0007669"/>
    <property type="project" value="TreeGrafter"/>
</dbReference>
<dbReference type="InterPro" id="IPR002035">
    <property type="entry name" value="VWF_A"/>
</dbReference>
<evidence type="ECO:0000259" key="7">
    <source>
        <dbReference type="Pfam" id="PF13519"/>
    </source>
</evidence>
<gene>
    <name evidence="8" type="ORF">GWI33_013039</name>
</gene>
<evidence type="ECO:0000256" key="6">
    <source>
        <dbReference type="SAM" id="MobiDB-lite"/>
    </source>
</evidence>
<dbReference type="Pfam" id="PF02809">
    <property type="entry name" value="UIM"/>
    <property type="match status" value="3"/>
</dbReference>
<keyword evidence="3" id="KW-0677">Repeat</keyword>
<evidence type="ECO:0000256" key="3">
    <source>
        <dbReference type="ARBA" id="ARBA00022737"/>
    </source>
</evidence>
<reference evidence="8" key="1">
    <citation type="submission" date="2020-08" db="EMBL/GenBank/DDBJ databases">
        <title>Genome sequencing and assembly of the red palm weevil Rhynchophorus ferrugineus.</title>
        <authorList>
            <person name="Dias G.B."/>
            <person name="Bergman C.M."/>
            <person name="Manee M."/>
        </authorList>
    </citation>
    <scope>NUCLEOTIDE SEQUENCE</scope>
    <source>
        <strain evidence="8">AA-2017</strain>
        <tissue evidence="8">Whole larva</tissue>
    </source>
</reference>
<feature type="domain" description="VWFA" evidence="7">
    <location>
        <begin position="6"/>
        <end position="113"/>
    </location>
</feature>
<feature type="compositionally biased region" description="Basic and acidic residues" evidence="6">
    <location>
        <begin position="206"/>
        <end position="223"/>
    </location>
</feature>
<dbReference type="Gene3D" id="3.40.50.410">
    <property type="entry name" value="von Willebrand factor, type A domain"/>
    <property type="match status" value="1"/>
</dbReference>
<evidence type="ECO:0000256" key="4">
    <source>
        <dbReference type="ARBA" id="ARBA00022942"/>
    </source>
</evidence>
<dbReference type="PROSITE" id="PS50330">
    <property type="entry name" value="UIM"/>
    <property type="match status" value="3"/>
</dbReference>
<sequence>MVLESTMICVDNSDYMRNGDFLPTRLQAQQDAVNLVCHSKTRSNPENNVGLLTLANVEVLATLTSDVGRILSKLHQVQPNGDINLHTGIRIAHLALKHRQGKNHKMRIVAFVGSPVASEEKDFGEDSDNSDVLMTFINTLNGKDGTSSHLVTVPPGPHLSDALISSPIIQGEDGTGGAGLGASGFEFGVDPNEDPELALALRVSMEEQRQRQEDEARKAREASGAEGGVKTETIKEEPTEEAMLERALAMSMEDGGSSAATATPATTRVPVDFANMTEDEQIAFAMQMSMQDAQETLPAKEEPMEVEGDEDYSEVMNDPAFLQSVLENLPGVDPQSEAVRQAVGSLKDKKKDEKTDDKQKK</sequence>
<dbReference type="Pfam" id="PF13519">
    <property type="entry name" value="VWA_2"/>
    <property type="match status" value="1"/>
</dbReference>
<feature type="region of interest" description="Disordered" evidence="6">
    <location>
        <begin position="296"/>
        <end position="361"/>
    </location>
</feature>
<dbReference type="PANTHER" id="PTHR10223">
    <property type="entry name" value="26S PROTEASOME NON-ATPASE REGULATORY SUBUNIT 4"/>
    <property type="match status" value="1"/>
</dbReference>
<feature type="compositionally biased region" description="Basic and acidic residues" evidence="6">
    <location>
        <begin position="346"/>
        <end position="361"/>
    </location>
</feature>
<dbReference type="EMBL" id="JAACXV010012939">
    <property type="protein sequence ID" value="KAF7274297.1"/>
    <property type="molecule type" value="Genomic_DNA"/>
</dbReference>
<dbReference type="GO" id="GO:0008540">
    <property type="term" value="C:proteasome regulatory particle, base subcomplex"/>
    <property type="evidence" value="ECO:0007669"/>
    <property type="project" value="TreeGrafter"/>
</dbReference>
<dbReference type="Gene3D" id="1.10.287.3990">
    <property type="match status" value="1"/>
</dbReference>
<evidence type="ECO:0000256" key="5">
    <source>
        <dbReference type="ARBA" id="ARBA00044341"/>
    </source>
</evidence>
<dbReference type="InterPro" id="IPR003903">
    <property type="entry name" value="UIM_dom"/>
</dbReference>
<dbReference type="OrthoDB" id="1731724at2759"/>
<proteinExistence type="inferred from homology"/>
<dbReference type="GO" id="GO:0031593">
    <property type="term" value="F:polyubiquitin modification-dependent protein binding"/>
    <property type="evidence" value="ECO:0007669"/>
    <property type="project" value="TreeGrafter"/>
</dbReference>
<dbReference type="InterPro" id="IPR049590">
    <property type="entry name" value="PSMD4_RAZUL-like"/>
</dbReference>
<dbReference type="PANTHER" id="PTHR10223:SF0">
    <property type="entry name" value="26S PROTEASOME NON-ATPASE REGULATORY SUBUNIT 4"/>
    <property type="match status" value="1"/>
</dbReference>
<dbReference type="InterPro" id="IPR027040">
    <property type="entry name" value="PSMD4"/>
</dbReference>
<feature type="compositionally biased region" description="Acidic residues" evidence="6">
    <location>
        <begin position="304"/>
        <end position="313"/>
    </location>
</feature>
<dbReference type="GO" id="GO:0005829">
    <property type="term" value="C:cytosol"/>
    <property type="evidence" value="ECO:0007669"/>
    <property type="project" value="TreeGrafter"/>
</dbReference>
<keyword evidence="9" id="KW-1185">Reference proteome</keyword>
<evidence type="ECO:0000256" key="1">
    <source>
        <dbReference type="ARBA" id="ARBA00005574"/>
    </source>
</evidence>
<comment type="similarity">
    <text evidence="1">Belongs to the proteasome subunit S5A family.</text>
</comment>
<dbReference type="FunFam" id="3.40.50.410:FF:000005">
    <property type="entry name" value="26S proteasome non-ATPase regulatory subunit 4"/>
    <property type="match status" value="1"/>
</dbReference>
<dbReference type="SUPFAM" id="SSF53300">
    <property type="entry name" value="vWA-like"/>
    <property type="match status" value="1"/>
</dbReference>
<dbReference type="SMART" id="SM00726">
    <property type="entry name" value="UIM"/>
    <property type="match status" value="3"/>
</dbReference>
<dbReference type="InterPro" id="IPR036465">
    <property type="entry name" value="vWFA_dom_sf"/>
</dbReference>
<evidence type="ECO:0000256" key="2">
    <source>
        <dbReference type="ARBA" id="ARBA00014934"/>
    </source>
</evidence>
<accession>A0A834I806</accession>